<evidence type="ECO:0000256" key="2">
    <source>
        <dbReference type="ARBA" id="ARBA00022525"/>
    </source>
</evidence>
<dbReference type="GO" id="GO:0042127">
    <property type="term" value="P:regulation of cell population proliferation"/>
    <property type="evidence" value="ECO:0000318"/>
    <property type="project" value="GO_Central"/>
</dbReference>
<evidence type="ECO:0000256" key="1">
    <source>
        <dbReference type="ARBA" id="ARBA00004613"/>
    </source>
</evidence>
<dbReference type="PANTHER" id="PTHR16483">
    <property type="entry name" value="GASTROKINE 1"/>
    <property type="match status" value="1"/>
</dbReference>
<evidence type="ECO:0000259" key="7">
    <source>
        <dbReference type="PROSITE" id="PS50869"/>
    </source>
</evidence>
<dbReference type="RefSeq" id="XP_070092373.1">
    <property type="nucleotide sequence ID" value="XM_070236272.1"/>
</dbReference>
<dbReference type="Gene3D" id="3.30.390.150">
    <property type="match status" value="1"/>
</dbReference>
<keyword evidence="9" id="KW-1185">Reference proteome</keyword>
<dbReference type="FunFam" id="3.30.390.150:FF:000004">
    <property type="entry name" value="Gastrokine 2"/>
    <property type="match status" value="1"/>
</dbReference>
<evidence type="ECO:0000313" key="8">
    <source>
        <dbReference type="Ensembl" id="ENSECAP00000071534.1"/>
    </source>
</evidence>
<dbReference type="Proteomes" id="UP000002281">
    <property type="component" value="Chromosome 15"/>
</dbReference>
<reference evidence="8" key="3">
    <citation type="submission" date="2025-09" db="UniProtKB">
        <authorList>
            <consortium name="Ensembl"/>
        </authorList>
    </citation>
    <scope>IDENTIFICATION</scope>
    <source>
        <strain evidence="8">Thoroughbred</strain>
    </source>
</reference>
<dbReference type="InterPro" id="IPR007084">
    <property type="entry name" value="BRICHOS_dom"/>
</dbReference>
<dbReference type="GeneTree" id="ENSGT00930000150969"/>
<dbReference type="GeneID" id="100061407"/>
<dbReference type="PROSITE" id="PS50869">
    <property type="entry name" value="BRICHOS"/>
    <property type="match status" value="1"/>
</dbReference>
<sequence>MHLGFEKIPLLCDIVISMAHQIRRTSSSVLRVADCNKFKWNLAEEGAEEVISHHLEESHPPRSSVLDFMWVLLPVVLAIFGTQSHGYEVYNIISQVNNGGSVQETVTIDSEKEVATINIHAGSCSSTTIFDYKHGYIASRLLSRRACYILKMNRQTTPSLEQLKQSIYETKALNNIFSNKYLWVKYNPLQSLITHMDWFLFGSPIKQLCKDVPLYKGEVAGEILNNVGAGSCAKAGLLGIFGISVCADIHI</sequence>
<dbReference type="AlphaFoldDB" id="A0A9L0SBI7"/>
<evidence type="ECO:0000256" key="4">
    <source>
        <dbReference type="ARBA" id="ARBA00023157"/>
    </source>
</evidence>
<gene>
    <name evidence="8" type="primary">GKN2</name>
</gene>
<reference evidence="8 9" key="1">
    <citation type="journal article" date="2009" name="Science">
        <title>Genome sequence, comparative analysis, and population genetics of the domestic horse.</title>
        <authorList>
            <consortium name="Broad Institute Genome Sequencing Platform"/>
            <consortium name="Broad Institute Whole Genome Assembly Team"/>
            <person name="Wade C.M."/>
            <person name="Giulotto E."/>
            <person name="Sigurdsson S."/>
            <person name="Zoli M."/>
            <person name="Gnerre S."/>
            <person name="Imsland F."/>
            <person name="Lear T.L."/>
            <person name="Adelson D.L."/>
            <person name="Bailey E."/>
            <person name="Bellone R.R."/>
            <person name="Bloecker H."/>
            <person name="Distl O."/>
            <person name="Edgar R.C."/>
            <person name="Garber M."/>
            <person name="Leeb T."/>
            <person name="Mauceli E."/>
            <person name="MacLeod J.N."/>
            <person name="Penedo M.C.T."/>
            <person name="Raison J.M."/>
            <person name="Sharpe T."/>
            <person name="Vogel J."/>
            <person name="Andersson L."/>
            <person name="Antczak D.F."/>
            <person name="Biagi T."/>
            <person name="Binns M.M."/>
            <person name="Chowdhary B.P."/>
            <person name="Coleman S.J."/>
            <person name="Della Valle G."/>
            <person name="Fryc S."/>
            <person name="Guerin G."/>
            <person name="Hasegawa T."/>
            <person name="Hill E.W."/>
            <person name="Jurka J."/>
            <person name="Kiialainen A."/>
            <person name="Lindgren G."/>
            <person name="Liu J."/>
            <person name="Magnani E."/>
            <person name="Mickelson J.R."/>
            <person name="Murray J."/>
            <person name="Nergadze S.G."/>
            <person name="Onofrio R."/>
            <person name="Pedroni S."/>
            <person name="Piras M.F."/>
            <person name="Raudsepp T."/>
            <person name="Rocchi M."/>
            <person name="Roeed K.H."/>
            <person name="Ryder O.A."/>
            <person name="Searle S."/>
            <person name="Skow L."/>
            <person name="Swinburne J.E."/>
            <person name="Syvaenen A.C."/>
            <person name="Tozaki T."/>
            <person name="Valberg S.J."/>
            <person name="Vaudin M."/>
            <person name="White J.R."/>
            <person name="Zody M.C."/>
            <person name="Lander E.S."/>
            <person name="Lindblad-Toh K."/>
        </authorList>
    </citation>
    <scope>NUCLEOTIDE SEQUENCE [LARGE SCALE GENOMIC DNA]</scope>
    <source>
        <strain evidence="8 9">Thoroughbred</strain>
    </source>
</reference>
<dbReference type="Pfam" id="PF04089">
    <property type="entry name" value="BRICHOS"/>
    <property type="match status" value="1"/>
</dbReference>
<evidence type="ECO:0000256" key="6">
    <source>
        <dbReference type="ARBA" id="ARBA00079996"/>
    </source>
</evidence>
<evidence type="ECO:0000256" key="3">
    <source>
        <dbReference type="ARBA" id="ARBA00022729"/>
    </source>
</evidence>
<keyword evidence="3" id="KW-0732">Signal</keyword>
<reference evidence="8" key="2">
    <citation type="submission" date="2025-08" db="UniProtKB">
        <authorList>
            <consortium name="Ensembl"/>
        </authorList>
    </citation>
    <scope>IDENTIFICATION</scope>
    <source>
        <strain evidence="8">Thoroughbred</strain>
    </source>
</reference>
<feature type="domain" description="BRICHOS" evidence="7">
    <location>
        <begin position="120"/>
        <end position="217"/>
    </location>
</feature>
<name>A0A9L0SBI7_HORSE</name>
<dbReference type="SMART" id="SM01039">
    <property type="entry name" value="BRICHOS"/>
    <property type="match status" value="1"/>
</dbReference>
<evidence type="ECO:0000313" key="9">
    <source>
        <dbReference type="Proteomes" id="UP000002281"/>
    </source>
</evidence>
<accession>A0A9L0SBI7</accession>
<dbReference type="RefSeq" id="XP_070092372.1">
    <property type="nucleotide sequence ID" value="XM_070236271.1"/>
</dbReference>
<organism evidence="8 9">
    <name type="scientific">Equus caballus</name>
    <name type="common">Horse</name>
    <dbReference type="NCBI Taxonomy" id="9796"/>
    <lineage>
        <taxon>Eukaryota</taxon>
        <taxon>Metazoa</taxon>
        <taxon>Chordata</taxon>
        <taxon>Craniata</taxon>
        <taxon>Vertebrata</taxon>
        <taxon>Euteleostomi</taxon>
        <taxon>Mammalia</taxon>
        <taxon>Eutheria</taxon>
        <taxon>Laurasiatheria</taxon>
        <taxon>Perissodactyla</taxon>
        <taxon>Equidae</taxon>
        <taxon>Equus</taxon>
    </lineage>
</organism>
<keyword evidence="4" id="KW-1015">Disulfide bond</keyword>
<comment type="subcellular location">
    <subcellularLocation>
        <location evidence="1">Secreted</location>
    </subcellularLocation>
</comment>
<protein>
    <recommendedName>
        <fullName evidence="5">Gastrokine-2</fullName>
    </recommendedName>
    <alternativeName>
        <fullName evidence="6">Blottin</fullName>
    </alternativeName>
</protein>
<evidence type="ECO:0000256" key="5">
    <source>
        <dbReference type="ARBA" id="ARBA00070177"/>
    </source>
</evidence>
<dbReference type="GO" id="GO:0005615">
    <property type="term" value="C:extracellular space"/>
    <property type="evidence" value="ECO:0000318"/>
    <property type="project" value="GO_Central"/>
</dbReference>
<dbReference type="CTD" id="200504"/>
<keyword evidence="2" id="KW-0964">Secreted</keyword>
<proteinExistence type="predicted"/>
<dbReference type="Ensembl" id="ENSECAT00000109214.1">
    <property type="protein sequence ID" value="ENSECAP00000071534.1"/>
    <property type="gene ID" value="ENSECAG00000024120.4"/>
</dbReference>
<dbReference type="InterPro" id="IPR051772">
    <property type="entry name" value="Gastrokine"/>
</dbReference>